<dbReference type="Pfam" id="PF00583">
    <property type="entry name" value="Acetyltransf_1"/>
    <property type="match status" value="1"/>
</dbReference>
<sequence length="165" mass="18304">MARLNIRPAINSDVDAVFAIRLKVRENALTPAELAVRGITRAAWPGWFKEGYGIWVAQMGDDIAGFAIAVPKEATLWALFVDPEFEGRGVGSALLKVAENWLFDKGCREISLTTDANPNVRAHGFYERHGWILTGDADDGQVEYIKGCFDDADGFWSDEMLDRPV</sequence>
<evidence type="ECO:0000313" key="4">
    <source>
        <dbReference type="Proteomes" id="UP000233597"/>
    </source>
</evidence>
<reference evidence="3 4" key="1">
    <citation type="submission" date="2017-09" db="EMBL/GenBank/DDBJ databases">
        <title>Biodiversity and function of Thalassospira species in the particle-attached aromatic-hydrocarbon-degrading consortia from the surface seawater of the South China Sea.</title>
        <authorList>
            <person name="Dong C."/>
            <person name="Liu R."/>
            <person name="Shao Z."/>
        </authorList>
    </citation>
    <scope>NUCLEOTIDE SEQUENCE [LARGE SCALE GENOMIC DNA]</scope>
    <source>
        <strain evidence="3 4">CSC1P2</strain>
    </source>
</reference>
<dbReference type="EMBL" id="NWTK01000014">
    <property type="protein sequence ID" value="PKR51667.1"/>
    <property type="molecule type" value="Genomic_DNA"/>
</dbReference>
<dbReference type="AlphaFoldDB" id="A0A2N3KM87"/>
<dbReference type="OrthoDB" id="7356080at2"/>
<dbReference type="PANTHER" id="PTHR13947:SF37">
    <property type="entry name" value="LD18367P"/>
    <property type="match status" value="1"/>
</dbReference>
<dbReference type="Gene3D" id="3.40.630.30">
    <property type="match status" value="1"/>
</dbReference>
<organism evidence="3 4">
    <name type="scientific">Thalassospira marina</name>
    <dbReference type="NCBI Taxonomy" id="2048283"/>
    <lineage>
        <taxon>Bacteria</taxon>
        <taxon>Pseudomonadati</taxon>
        <taxon>Pseudomonadota</taxon>
        <taxon>Alphaproteobacteria</taxon>
        <taxon>Rhodospirillales</taxon>
        <taxon>Thalassospiraceae</taxon>
        <taxon>Thalassospira</taxon>
    </lineage>
</organism>
<dbReference type="PROSITE" id="PS51186">
    <property type="entry name" value="GNAT"/>
    <property type="match status" value="1"/>
</dbReference>
<proteinExistence type="predicted"/>
<feature type="domain" description="N-acetyltransferase" evidence="2">
    <location>
        <begin position="4"/>
        <end position="151"/>
    </location>
</feature>
<dbReference type="InterPro" id="IPR016181">
    <property type="entry name" value="Acyl_CoA_acyltransferase"/>
</dbReference>
<dbReference type="InterPro" id="IPR050769">
    <property type="entry name" value="NAT_camello-type"/>
</dbReference>
<gene>
    <name evidence="3" type="ORF">COO20_19020</name>
</gene>
<evidence type="ECO:0000259" key="2">
    <source>
        <dbReference type="PROSITE" id="PS51186"/>
    </source>
</evidence>
<dbReference type="PANTHER" id="PTHR13947">
    <property type="entry name" value="GNAT FAMILY N-ACETYLTRANSFERASE"/>
    <property type="match status" value="1"/>
</dbReference>
<protein>
    <submittedName>
        <fullName evidence="3">GNAT family N-acetyltransferase</fullName>
    </submittedName>
</protein>
<accession>A0A2N3KM87</accession>
<dbReference type="GO" id="GO:0008080">
    <property type="term" value="F:N-acetyltransferase activity"/>
    <property type="evidence" value="ECO:0007669"/>
    <property type="project" value="InterPro"/>
</dbReference>
<dbReference type="SUPFAM" id="SSF55729">
    <property type="entry name" value="Acyl-CoA N-acyltransferases (Nat)"/>
    <property type="match status" value="1"/>
</dbReference>
<dbReference type="CDD" id="cd04301">
    <property type="entry name" value="NAT_SF"/>
    <property type="match status" value="1"/>
</dbReference>
<name>A0A2N3KM87_9PROT</name>
<evidence type="ECO:0000313" key="3">
    <source>
        <dbReference type="EMBL" id="PKR51667.1"/>
    </source>
</evidence>
<keyword evidence="1 3" id="KW-0808">Transferase</keyword>
<comment type="caution">
    <text evidence="3">The sequence shown here is derived from an EMBL/GenBank/DDBJ whole genome shotgun (WGS) entry which is preliminary data.</text>
</comment>
<evidence type="ECO:0000256" key="1">
    <source>
        <dbReference type="ARBA" id="ARBA00022679"/>
    </source>
</evidence>
<dbReference type="InterPro" id="IPR000182">
    <property type="entry name" value="GNAT_dom"/>
</dbReference>
<dbReference type="Proteomes" id="UP000233597">
    <property type="component" value="Unassembled WGS sequence"/>
</dbReference>